<organism evidence="5 6">
    <name type="scientific">Winogradskyella rapida</name>
    <dbReference type="NCBI Taxonomy" id="549701"/>
    <lineage>
        <taxon>Bacteria</taxon>
        <taxon>Pseudomonadati</taxon>
        <taxon>Bacteroidota</taxon>
        <taxon>Flavobacteriia</taxon>
        <taxon>Flavobacteriales</taxon>
        <taxon>Flavobacteriaceae</taxon>
        <taxon>Winogradskyella</taxon>
    </lineage>
</organism>
<dbReference type="EMBL" id="JBHTKM010000017">
    <property type="protein sequence ID" value="MFD1015383.1"/>
    <property type="molecule type" value="Genomic_DNA"/>
</dbReference>
<dbReference type="PANTHER" id="PTHR12215">
    <property type="entry name" value="PHOSPHOPANTETHEINE TRANSFERASE"/>
    <property type="match status" value="1"/>
</dbReference>
<reference evidence="6" key="1">
    <citation type="journal article" date="2019" name="Int. J. Syst. Evol. Microbiol.">
        <title>The Global Catalogue of Microorganisms (GCM) 10K type strain sequencing project: providing services to taxonomists for standard genome sequencing and annotation.</title>
        <authorList>
            <consortium name="The Broad Institute Genomics Platform"/>
            <consortium name="The Broad Institute Genome Sequencing Center for Infectious Disease"/>
            <person name="Wu L."/>
            <person name="Ma J."/>
        </authorList>
    </citation>
    <scope>NUCLEOTIDE SEQUENCE [LARGE SCALE GENOMIC DNA]</scope>
    <source>
        <strain evidence="6">CCUG 56098</strain>
    </source>
</reference>
<proteinExistence type="inferred from homology"/>
<dbReference type="PANTHER" id="PTHR12215:SF10">
    <property type="entry name" value="L-AMINOADIPATE-SEMIALDEHYDE DEHYDROGENASE-PHOSPHOPANTETHEINYL TRANSFERASE"/>
    <property type="match status" value="1"/>
</dbReference>
<dbReference type="RefSeq" id="WP_386114967.1">
    <property type="nucleotide sequence ID" value="NZ_JBHTKM010000017.1"/>
</dbReference>
<evidence type="ECO:0000256" key="1">
    <source>
        <dbReference type="ARBA" id="ARBA00010990"/>
    </source>
</evidence>
<comment type="caution">
    <text evidence="5">The sequence shown here is derived from an EMBL/GenBank/DDBJ whole genome shotgun (WGS) entry which is preliminary data.</text>
</comment>
<dbReference type="Pfam" id="PF22624">
    <property type="entry name" value="AASDHPPT_N"/>
    <property type="match status" value="1"/>
</dbReference>
<evidence type="ECO:0000313" key="5">
    <source>
        <dbReference type="EMBL" id="MFD1015383.1"/>
    </source>
</evidence>
<evidence type="ECO:0000313" key="6">
    <source>
        <dbReference type="Proteomes" id="UP001597086"/>
    </source>
</evidence>
<keyword evidence="2 5" id="KW-0808">Transferase</keyword>
<dbReference type="Proteomes" id="UP001597086">
    <property type="component" value="Unassembled WGS sequence"/>
</dbReference>
<protein>
    <submittedName>
        <fullName evidence="5">4'-phosphopantetheinyl transferase family protein</fullName>
    </submittedName>
</protein>
<dbReference type="InterPro" id="IPR050559">
    <property type="entry name" value="P-Pant_transferase_sf"/>
</dbReference>
<dbReference type="SUPFAM" id="SSF56214">
    <property type="entry name" value="4'-phosphopantetheinyl transferase"/>
    <property type="match status" value="2"/>
</dbReference>
<evidence type="ECO:0000259" key="4">
    <source>
        <dbReference type="Pfam" id="PF22624"/>
    </source>
</evidence>
<gene>
    <name evidence="5" type="ORF">ACFQ13_05555</name>
</gene>
<accession>A0ABW3KS11</accession>
<dbReference type="InterPro" id="IPR055066">
    <property type="entry name" value="AASDHPPT_N"/>
</dbReference>
<feature type="domain" description="4'-phosphopantetheinyl transferase N-terminal" evidence="4">
    <location>
        <begin position="41"/>
        <end position="121"/>
    </location>
</feature>
<dbReference type="InterPro" id="IPR008278">
    <property type="entry name" value="4-PPantetheinyl_Trfase_dom"/>
</dbReference>
<keyword evidence="6" id="KW-1185">Reference proteome</keyword>
<evidence type="ECO:0000256" key="2">
    <source>
        <dbReference type="ARBA" id="ARBA00022679"/>
    </source>
</evidence>
<dbReference type="GO" id="GO:0016740">
    <property type="term" value="F:transferase activity"/>
    <property type="evidence" value="ECO:0007669"/>
    <property type="project" value="UniProtKB-KW"/>
</dbReference>
<dbReference type="Gene3D" id="3.90.470.20">
    <property type="entry name" value="4'-phosphopantetheinyl transferase domain"/>
    <property type="match status" value="2"/>
</dbReference>
<name>A0ABW3KS11_9FLAO</name>
<feature type="domain" description="4'-phosphopantetheinyl transferase" evidence="3">
    <location>
        <begin position="127"/>
        <end position="195"/>
    </location>
</feature>
<dbReference type="InterPro" id="IPR037143">
    <property type="entry name" value="4-PPantetheinyl_Trfase_dom_sf"/>
</dbReference>
<sequence length="257" mass="29892">MTTVYCKSIRLPNYSEDQTKVELEDIKVFKIQLSTYEPMMSYLWTLLNNTEQDRAERYHFKKDKNRFVICRALLKLLISDETNLNVSEINFRKGKHHKPFLSQNPALHFNVSHSEDYAIMAIGNCELGVDVEFVNQQFQYKDIIPTVCTEEEKDWINKASDALETFYKTWTRKEALVKAMGIGVNDDFKTMPVTDGVHYIKLQMELHRPIVKVFSLNFNVHYQAALALITDTDKTIKFYAFPQALLAIDQSAFTTHS</sequence>
<comment type="similarity">
    <text evidence="1">Belongs to the P-Pant transferase superfamily. Gsp/Sfp/HetI/AcpT family.</text>
</comment>
<dbReference type="Pfam" id="PF01648">
    <property type="entry name" value="ACPS"/>
    <property type="match status" value="1"/>
</dbReference>
<evidence type="ECO:0000259" key="3">
    <source>
        <dbReference type="Pfam" id="PF01648"/>
    </source>
</evidence>